<dbReference type="Proteomes" id="UP001324427">
    <property type="component" value="Unassembled WGS sequence"/>
</dbReference>
<dbReference type="PANTHER" id="PTHR24148">
    <property type="entry name" value="ANKYRIN REPEAT DOMAIN-CONTAINING PROTEIN 39 HOMOLOG-RELATED"/>
    <property type="match status" value="1"/>
</dbReference>
<dbReference type="PANTHER" id="PTHR24148:SF73">
    <property type="entry name" value="HET DOMAIN PROTEIN (AFU_ORTHOLOGUE AFUA_8G01020)"/>
    <property type="match status" value="1"/>
</dbReference>
<evidence type="ECO:0000256" key="1">
    <source>
        <dbReference type="SAM" id="MobiDB-lite"/>
    </source>
</evidence>
<dbReference type="AlphaFoldDB" id="A0AAV9JRZ0"/>
<dbReference type="Pfam" id="PF06985">
    <property type="entry name" value="HET"/>
    <property type="match status" value="1"/>
</dbReference>
<evidence type="ECO:0000313" key="3">
    <source>
        <dbReference type="EMBL" id="KAK4548437.1"/>
    </source>
</evidence>
<protein>
    <recommendedName>
        <fullName evidence="2">Heterokaryon incompatibility domain-containing protein</fullName>
    </recommendedName>
</protein>
<organism evidence="3 4">
    <name type="scientific">Oleoguttula mirabilis</name>
    <dbReference type="NCBI Taxonomy" id="1507867"/>
    <lineage>
        <taxon>Eukaryota</taxon>
        <taxon>Fungi</taxon>
        <taxon>Dikarya</taxon>
        <taxon>Ascomycota</taxon>
        <taxon>Pezizomycotina</taxon>
        <taxon>Dothideomycetes</taxon>
        <taxon>Dothideomycetidae</taxon>
        <taxon>Mycosphaerellales</taxon>
        <taxon>Teratosphaeriaceae</taxon>
        <taxon>Oleoguttula</taxon>
    </lineage>
</organism>
<feature type="compositionally biased region" description="Acidic residues" evidence="1">
    <location>
        <begin position="453"/>
        <end position="465"/>
    </location>
</feature>
<keyword evidence="4" id="KW-1185">Reference proteome</keyword>
<accession>A0AAV9JRZ0</accession>
<dbReference type="EMBL" id="JAVFHQ010000007">
    <property type="protein sequence ID" value="KAK4548437.1"/>
    <property type="molecule type" value="Genomic_DNA"/>
</dbReference>
<feature type="region of interest" description="Disordered" evidence="1">
    <location>
        <begin position="265"/>
        <end position="290"/>
    </location>
</feature>
<evidence type="ECO:0000259" key="2">
    <source>
        <dbReference type="Pfam" id="PF06985"/>
    </source>
</evidence>
<reference evidence="3 4" key="1">
    <citation type="submission" date="2021-11" db="EMBL/GenBank/DDBJ databases">
        <title>Black yeast isolated from Biological Soil Crust.</title>
        <authorList>
            <person name="Kurbessoian T."/>
        </authorList>
    </citation>
    <scope>NUCLEOTIDE SEQUENCE [LARGE SCALE GENOMIC DNA]</scope>
    <source>
        <strain evidence="3 4">CCFEE 5522</strain>
    </source>
</reference>
<evidence type="ECO:0000313" key="4">
    <source>
        <dbReference type="Proteomes" id="UP001324427"/>
    </source>
</evidence>
<feature type="domain" description="Heterokaryon incompatibility" evidence="2">
    <location>
        <begin position="92"/>
        <end position="229"/>
    </location>
</feature>
<proteinExistence type="predicted"/>
<sequence>MEGMECPGDCPLRTAYTRSEEDEPLAPEAIGDISQWPVASKLYSQIKHWQTRILILRETADPEEIAGDLVVVDLTFNNGVVLHESQEKKNLVAISYTWGAPVFNRKLTVNGMVYPITENLYSFLRRYRQDGDAASRLWIDAICINQHDAAEKAVQVSNMLTIYKKAQKVVVWLGEHAEHTRYAMDYLRWWEWNHWHHSPACEPNLTTLLEGLQDLCNRLWVLRVWVRQEVWAAKAISVFCGSTRGTWNDFKHGVEAVELIRAQLKDATPSAPEEAADQGSSLEEDDDAEQPMPLEYLTRRQPGELAEPADDEPRFPWIGHRSDDLLAVVKRASNCLSTDSRDRIYALLGMSRTKQRMDLRTAEDDADDLDLRVDYTRPVSLVYQDLARYVMRREQCVSAVLCLKGRFGDAGDTPSLPSWTPDWQFAASYEPHVYFDFSIRGEKEELHVYSSDSSEDGDSDVDDEQSVVSKTSDTTKADGSLGLTSELGIPIISWQGELENDTGVLQLTGVVLAELDADLPQDTNEWAPVLKYKGKSMFAARDSSD</sequence>
<dbReference type="InterPro" id="IPR010730">
    <property type="entry name" value="HET"/>
</dbReference>
<name>A0AAV9JRZ0_9PEZI</name>
<feature type="region of interest" description="Disordered" evidence="1">
    <location>
        <begin position="448"/>
        <end position="479"/>
    </location>
</feature>
<dbReference type="InterPro" id="IPR052895">
    <property type="entry name" value="HetReg/Transcr_Mod"/>
</dbReference>
<comment type="caution">
    <text evidence="3">The sequence shown here is derived from an EMBL/GenBank/DDBJ whole genome shotgun (WGS) entry which is preliminary data.</text>
</comment>
<gene>
    <name evidence="3" type="ORF">LTR36_009347</name>
</gene>